<organism evidence="2">
    <name type="scientific">marine sediment metagenome</name>
    <dbReference type="NCBI Taxonomy" id="412755"/>
    <lineage>
        <taxon>unclassified sequences</taxon>
        <taxon>metagenomes</taxon>
        <taxon>ecological metagenomes</taxon>
    </lineage>
</organism>
<evidence type="ECO:0000259" key="1">
    <source>
        <dbReference type="Pfam" id="PF13452"/>
    </source>
</evidence>
<evidence type="ECO:0000313" key="2">
    <source>
        <dbReference type="EMBL" id="GAG35683.1"/>
    </source>
</evidence>
<name>X0XGB0_9ZZZZ</name>
<sequence length="139" mass="15907">CEAMEDANPLYTDEDYARNGKYGSIIAPPPMIWSWVIPPLWPPRGRPEVWEKVFQTCGKGGFAQVIDTDVEMEFHRPLFPGDRVTAVTKMHDVTDEKRTHLGRGHFITVESTYRNQKAELVCVQRVTLLIYKARGSDEV</sequence>
<dbReference type="EMBL" id="BARS01047036">
    <property type="protein sequence ID" value="GAG35683.1"/>
    <property type="molecule type" value="Genomic_DNA"/>
</dbReference>
<comment type="caution">
    <text evidence="2">The sequence shown here is derived from an EMBL/GenBank/DDBJ whole genome shotgun (WGS) entry which is preliminary data.</text>
</comment>
<dbReference type="SUPFAM" id="SSF54637">
    <property type="entry name" value="Thioesterase/thiol ester dehydrase-isomerase"/>
    <property type="match status" value="1"/>
</dbReference>
<dbReference type="InterPro" id="IPR039569">
    <property type="entry name" value="FAS1-like_DH_region"/>
</dbReference>
<dbReference type="InterPro" id="IPR029069">
    <property type="entry name" value="HotDog_dom_sf"/>
</dbReference>
<reference evidence="2" key="1">
    <citation type="journal article" date="2014" name="Front. Microbiol.">
        <title>High frequency of phylogenetically diverse reductive dehalogenase-homologous genes in deep subseafloor sedimentary metagenomes.</title>
        <authorList>
            <person name="Kawai M."/>
            <person name="Futagami T."/>
            <person name="Toyoda A."/>
            <person name="Takaki Y."/>
            <person name="Nishi S."/>
            <person name="Hori S."/>
            <person name="Arai W."/>
            <person name="Tsubouchi T."/>
            <person name="Morono Y."/>
            <person name="Uchiyama I."/>
            <person name="Ito T."/>
            <person name="Fujiyama A."/>
            <person name="Inagaki F."/>
            <person name="Takami H."/>
        </authorList>
    </citation>
    <scope>NUCLEOTIDE SEQUENCE</scope>
    <source>
        <strain evidence="2">Expedition CK06-06</strain>
    </source>
</reference>
<dbReference type="Gene3D" id="3.10.129.10">
    <property type="entry name" value="Hotdog Thioesterase"/>
    <property type="match status" value="1"/>
</dbReference>
<dbReference type="AlphaFoldDB" id="X0XGB0"/>
<dbReference type="CDD" id="cd03441">
    <property type="entry name" value="R_hydratase_like"/>
    <property type="match status" value="1"/>
</dbReference>
<feature type="domain" description="FAS1-like dehydratase" evidence="1">
    <location>
        <begin position="2"/>
        <end position="122"/>
    </location>
</feature>
<gene>
    <name evidence="2" type="ORF">S01H1_70712</name>
</gene>
<dbReference type="Pfam" id="PF13452">
    <property type="entry name" value="FAS1_DH_region"/>
    <property type="match status" value="1"/>
</dbReference>
<protein>
    <recommendedName>
        <fullName evidence="1">FAS1-like dehydratase domain-containing protein</fullName>
    </recommendedName>
</protein>
<feature type="non-terminal residue" evidence="2">
    <location>
        <position position="1"/>
    </location>
</feature>
<proteinExistence type="predicted"/>
<accession>X0XGB0</accession>